<dbReference type="GO" id="GO:0016887">
    <property type="term" value="F:ATP hydrolysis activity"/>
    <property type="evidence" value="ECO:0007669"/>
    <property type="project" value="InterPro"/>
</dbReference>
<name>A0A233VWV9_FINMA</name>
<evidence type="ECO:0000256" key="4">
    <source>
        <dbReference type="ARBA" id="ARBA00022840"/>
    </source>
</evidence>
<feature type="transmembrane region" description="Helical" evidence="7">
    <location>
        <begin position="148"/>
        <end position="167"/>
    </location>
</feature>
<evidence type="ECO:0000259" key="8">
    <source>
        <dbReference type="PROSITE" id="PS50893"/>
    </source>
</evidence>
<keyword evidence="2 7" id="KW-0812">Transmembrane</keyword>
<dbReference type="PROSITE" id="PS50929">
    <property type="entry name" value="ABC_TM1F"/>
    <property type="match status" value="1"/>
</dbReference>
<dbReference type="PANTHER" id="PTHR24221">
    <property type="entry name" value="ATP-BINDING CASSETTE SUB-FAMILY B"/>
    <property type="match status" value="1"/>
</dbReference>
<evidence type="ECO:0000256" key="1">
    <source>
        <dbReference type="ARBA" id="ARBA00004651"/>
    </source>
</evidence>
<feature type="transmembrane region" description="Helical" evidence="7">
    <location>
        <begin position="125"/>
        <end position="142"/>
    </location>
</feature>
<dbReference type="InterPro" id="IPR017871">
    <property type="entry name" value="ABC_transporter-like_CS"/>
</dbReference>
<dbReference type="InterPro" id="IPR003439">
    <property type="entry name" value="ABC_transporter-like_ATP-bd"/>
</dbReference>
<evidence type="ECO:0000256" key="5">
    <source>
        <dbReference type="ARBA" id="ARBA00022989"/>
    </source>
</evidence>
<evidence type="ECO:0000256" key="2">
    <source>
        <dbReference type="ARBA" id="ARBA00022692"/>
    </source>
</evidence>
<dbReference type="AlphaFoldDB" id="A0A233VWV9"/>
<dbReference type="Proteomes" id="UP000215361">
    <property type="component" value="Unassembled WGS sequence"/>
</dbReference>
<keyword evidence="4" id="KW-0067">ATP-binding</keyword>
<gene>
    <name evidence="10" type="ORF">B9N56_08025</name>
</gene>
<dbReference type="InterPro" id="IPR039421">
    <property type="entry name" value="Type_1_exporter"/>
</dbReference>
<keyword evidence="6 7" id="KW-0472">Membrane</keyword>
<sequence length="550" mass="62249">MHGFKLVKSYKKDFIFVVLASIVSLICNLASAYISKELINAAVGKTNFNLWVIVIAIIIISVTRPFGTYLVNKSSYNFAKSFMIDYRKSIIDSYVLNEGEMLSSDFLNTVNQTTTKLKDMFVMPFLKNIRYAILFIGASIYLLYINKIIFFIIVIGSVLPLIIPQIFNKKNQKLRMDSIGENEQFIAKSKEITDGFETIKSFGIEDKIINLFEKLNKTNQKKLFLANRFNVFHMIFSFFISMLGIVSALVTATYLSGKGLITAGEIGAIIQLSNYIVDPVTTIPANIISIKSVELEMKRIDKMIAKKNNNSKEHEKFKLDNQISIKNLSFKYGDNEVLKGISLDLEKGKKYAIVGESGSGKSTLANILLRRLDYENGSVKFDDTELKRIDEDDFYSNISLVSQNVFLFNDTLKNNVCLYNDYSQSDFERSIEKSKLNSVIEDLEEKENTVLGEYGTSLSGGEKQRVSISRALIKNSSFVIMDEATSSLDIKTARAIENTLLSLNQTVLVITHRIDESILKKYDKIFLLEDGRITQSGDYSDISYFNEVLS</sequence>
<dbReference type="Gene3D" id="1.20.1560.10">
    <property type="entry name" value="ABC transporter type 1, transmembrane domain"/>
    <property type="match status" value="1"/>
</dbReference>
<feature type="transmembrane region" description="Helical" evidence="7">
    <location>
        <begin position="48"/>
        <end position="71"/>
    </location>
</feature>
<dbReference type="PANTHER" id="PTHR24221:SF654">
    <property type="entry name" value="ATP-BINDING CASSETTE SUB-FAMILY B MEMBER 6"/>
    <property type="match status" value="1"/>
</dbReference>
<dbReference type="GO" id="GO:0140359">
    <property type="term" value="F:ABC-type transporter activity"/>
    <property type="evidence" value="ECO:0007669"/>
    <property type="project" value="InterPro"/>
</dbReference>
<evidence type="ECO:0000256" key="6">
    <source>
        <dbReference type="ARBA" id="ARBA00023136"/>
    </source>
</evidence>
<dbReference type="SUPFAM" id="SSF52540">
    <property type="entry name" value="P-loop containing nucleoside triphosphate hydrolases"/>
    <property type="match status" value="1"/>
</dbReference>
<dbReference type="GO" id="GO:0034040">
    <property type="term" value="F:ATPase-coupled lipid transmembrane transporter activity"/>
    <property type="evidence" value="ECO:0007669"/>
    <property type="project" value="TreeGrafter"/>
</dbReference>
<keyword evidence="3" id="KW-0547">Nucleotide-binding</keyword>
<dbReference type="SUPFAM" id="SSF90123">
    <property type="entry name" value="ABC transporter transmembrane region"/>
    <property type="match status" value="1"/>
</dbReference>
<evidence type="ECO:0000313" key="10">
    <source>
        <dbReference type="EMBL" id="OXZ36881.1"/>
    </source>
</evidence>
<dbReference type="PROSITE" id="PS00211">
    <property type="entry name" value="ABC_TRANSPORTER_1"/>
    <property type="match status" value="1"/>
</dbReference>
<comment type="subcellular location">
    <subcellularLocation>
        <location evidence="1">Cell membrane</location>
        <topology evidence="1">Multi-pass membrane protein</topology>
    </subcellularLocation>
</comment>
<dbReference type="CDD" id="cd03228">
    <property type="entry name" value="ABCC_MRP_Like"/>
    <property type="match status" value="1"/>
</dbReference>
<proteinExistence type="predicted"/>
<evidence type="ECO:0000256" key="7">
    <source>
        <dbReference type="SAM" id="Phobius"/>
    </source>
</evidence>
<dbReference type="InterPro" id="IPR036640">
    <property type="entry name" value="ABC1_TM_sf"/>
</dbReference>
<feature type="domain" description="ABC transmembrane type-1" evidence="9">
    <location>
        <begin position="15"/>
        <end position="292"/>
    </location>
</feature>
<evidence type="ECO:0008006" key="12">
    <source>
        <dbReference type="Google" id="ProtNLM"/>
    </source>
</evidence>
<reference evidence="11" key="1">
    <citation type="submission" date="2017-04" db="EMBL/GenBank/DDBJ databases">
        <title>Finegoldia magna isolated from orthopedic joint implant-associated infections.</title>
        <authorList>
            <person name="Bjorklund S."/>
            <person name="Bruggemann H."/>
            <person name="Jensen A."/>
            <person name="Hellmark B."/>
            <person name="Soderquist B."/>
        </authorList>
    </citation>
    <scope>NUCLEOTIDE SEQUENCE [LARGE SCALE GENOMIC DNA]</scope>
    <source>
        <strain evidence="11">08T492</strain>
    </source>
</reference>
<evidence type="ECO:0000256" key="3">
    <source>
        <dbReference type="ARBA" id="ARBA00022741"/>
    </source>
</evidence>
<dbReference type="GO" id="GO:0005886">
    <property type="term" value="C:plasma membrane"/>
    <property type="evidence" value="ECO:0007669"/>
    <property type="project" value="UniProtKB-SubCell"/>
</dbReference>
<dbReference type="InterPro" id="IPR011527">
    <property type="entry name" value="ABC1_TM_dom"/>
</dbReference>
<evidence type="ECO:0000313" key="11">
    <source>
        <dbReference type="Proteomes" id="UP000215361"/>
    </source>
</evidence>
<feature type="transmembrane region" description="Helical" evidence="7">
    <location>
        <begin position="231"/>
        <end position="255"/>
    </location>
</feature>
<dbReference type="GO" id="GO:0005524">
    <property type="term" value="F:ATP binding"/>
    <property type="evidence" value="ECO:0007669"/>
    <property type="project" value="UniProtKB-KW"/>
</dbReference>
<protein>
    <recommendedName>
        <fullName evidence="12">ABC transporter ATP-binding protein</fullName>
    </recommendedName>
</protein>
<comment type="caution">
    <text evidence="10">The sequence shown here is derived from an EMBL/GenBank/DDBJ whole genome shotgun (WGS) entry which is preliminary data.</text>
</comment>
<dbReference type="InterPro" id="IPR003593">
    <property type="entry name" value="AAA+_ATPase"/>
</dbReference>
<dbReference type="PROSITE" id="PS50893">
    <property type="entry name" value="ABC_TRANSPORTER_2"/>
    <property type="match status" value="1"/>
</dbReference>
<organism evidence="10 11">
    <name type="scientific">Finegoldia magna</name>
    <name type="common">Peptostreptococcus magnus</name>
    <dbReference type="NCBI Taxonomy" id="1260"/>
    <lineage>
        <taxon>Bacteria</taxon>
        <taxon>Bacillati</taxon>
        <taxon>Bacillota</taxon>
        <taxon>Tissierellia</taxon>
        <taxon>Tissierellales</taxon>
        <taxon>Peptoniphilaceae</taxon>
        <taxon>Finegoldia</taxon>
    </lineage>
</organism>
<dbReference type="InterPro" id="IPR027417">
    <property type="entry name" value="P-loop_NTPase"/>
</dbReference>
<feature type="domain" description="ABC transporter" evidence="8">
    <location>
        <begin position="323"/>
        <end position="550"/>
    </location>
</feature>
<dbReference type="EMBL" id="NDYI01000023">
    <property type="protein sequence ID" value="OXZ36881.1"/>
    <property type="molecule type" value="Genomic_DNA"/>
</dbReference>
<evidence type="ECO:0000259" key="9">
    <source>
        <dbReference type="PROSITE" id="PS50929"/>
    </source>
</evidence>
<dbReference type="SMART" id="SM00382">
    <property type="entry name" value="AAA"/>
    <property type="match status" value="1"/>
</dbReference>
<accession>A0A233VWV9</accession>
<dbReference type="RefSeq" id="WP_094202987.1">
    <property type="nucleotide sequence ID" value="NZ_NDYI01000023.1"/>
</dbReference>
<dbReference type="Pfam" id="PF00664">
    <property type="entry name" value="ABC_membrane"/>
    <property type="match status" value="1"/>
</dbReference>
<dbReference type="Pfam" id="PF00005">
    <property type="entry name" value="ABC_tran"/>
    <property type="match status" value="1"/>
</dbReference>
<dbReference type="Gene3D" id="3.40.50.300">
    <property type="entry name" value="P-loop containing nucleotide triphosphate hydrolases"/>
    <property type="match status" value="1"/>
</dbReference>
<keyword evidence="5 7" id="KW-1133">Transmembrane helix</keyword>